<accession>M2R8A1</accession>
<organism evidence="2 3">
    <name type="scientific">Ceriporiopsis subvermispora (strain B)</name>
    <name type="common">White-rot fungus</name>
    <name type="synonym">Gelatoporia subvermispora</name>
    <dbReference type="NCBI Taxonomy" id="914234"/>
    <lineage>
        <taxon>Eukaryota</taxon>
        <taxon>Fungi</taxon>
        <taxon>Dikarya</taxon>
        <taxon>Basidiomycota</taxon>
        <taxon>Agaricomycotina</taxon>
        <taxon>Agaricomycetes</taxon>
        <taxon>Polyporales</taxon>
        <taxon>Gelatoporiaceae</taxon>
        <taxon>Gelatoporia</taxon>
    </lineage>
</organism>
<feature type="compositionally biased region" description="Polar residues" evidence="1">
    <location>
        <begin position="396"/>
        <end position="413"/>
    </location>
</feature>
<feature type="compositionally biased region" description="Basic and acidic residues" evidence="1">
    <location>
        <begin position="217"/>
        <end position="227"/>
    </location>
</feature>
<feature type="region of interest" description="Disordered" evidence="1">
    <location>
        <begin position="1"/>
        <end position="61"/>
    </location>
</feature>
<feature type="compositionally biased region" description="Basic and acidic residues" evidence="1">
    <location>
        <begin position="197"/>
        <end position="206"/>
    </location>
</feature>
<evidence type="ECO:0000256" key="1">
    <source>
        <dbReference type="SAM" id="MobiDB-lite"/>
    </source>
</evidence>
<feature type="compositionally biased region" description="Polar residues" evidence="1">
    <location>
        <begin position="256"/>
        <end position="270"/>
    </location>
</feature>
<evidence type="ECO:0000313" key="2">
    <source>
        <dbReference type="EMBL" id="EMD40660.1"/>
    </source>
</evidence>
<proteinExistence type="predicted"/>
<feature type="compositionally biased region" description="Basic residues" evidence="1">
    <location>
        <begin position="207"/>
        <end position="216"/>
    </location>
</feature>
<feature type="region of interest" description="Disordered" evidence="1">
    <location>
        <begin position="95"/>
        <end position="471"/>
    </location>
</feature>
<dbReference type="Proteomes" id="UP000016930">
    <property type="component" value="Unassembled WGS sequence"/>
</dbReference>
<dbReference type="EMBL" id="KB445792">
    <property type="protein sequence ID" value="EMD40660.1"/>
    <property type="molecule type" value="Genomic_DNA"/>
</dbReference>
<name>M2R8A1_CERS8</name>
<feature type="compositionally biased region" description="Low complexity" evidence="1">
    <location>
        <begin position="124"/>
        <end position="134"/>
    </location>
</feature>
<gene>
    <name evidence="2" type="ORF">CERSUDRAFT_80310</name>
</gene>
<evidence type="ECO:0000313" key="3">
    <source>
        <dbReference type="Proteomes" id="UP000016930"/>
    </source>
</evidence>
<dbReference type="AlphaFoldDB" id="M2R8A1"/>
<keyword evidence="3" id="KW-1185">Reference proteome</keyword>
<feature type="compositionally biased region" description="Acidic residues" evidence="1">
    <location>
        <begin position="98"/>
        <end position="110"/>
    </location>
</feature>
<reference evidence="2 3" key="1">
    <citation type="journal article" date="2012" name="Proc. Natl. Acad. Sci. U.S.A.">
        <title>Comparative genomics of Ceriporiopsis subvermispora and Phanerochaete chrysosporium provide insight into selective ligninolysis.</title>
        <authorList>
            <person name="Fernandez-Fueyo E."/>
            <person name="Ruiz-Duenas F.J."/>
            <person name="Ferreira P."/>
            <person name="Floudas D."/>
            <person name="Hibbett D.S."/>
            <person name="Canessa P."/>
            <person name="Larrondo L.F."/>
            <person name="James T.Y."/>
            <person name="Seelenfreund D."/>
            <person name="Lobos S."/>
            <person name="Polanco R."/>
            <person name="Tello M."/>
            <person name="Honda Y."/>
            <person name="Watanabe T."/>
            <person name="Watanabe T."/>
            <person name="Ryu J.S."/>
            <person name="Kubicek C.P."/>
            <person name="Schmoll M."/>
            <person name="Gaskell J."/>
            <person name="Hammel K.E."/>
            <person name="St John F.J."/>
            <person name="Vanden Wymelenberg A."/>
            <person name="Sabat G."/>
            <person name="Splinter BonDurant S."/>
            <person name="Syed K."/>
            <person name="Yadav J.S."/>
            <person name="Doddapaneni H."/>
            <person name="Subramanian V."/>
            <person name="Lavin J.L."/>
            <person name="Oguiza J.A."/>
            <person name="Perez G."/>
            <person name="Pisabarro A.G."/>
            <person name="Ramirez L."/>
            <person name="Santoyo F."/>
            <person name="Master E."/>
            <person name="Coutinho P.M."/>
            <person name="Henrissat B."/>
            <person name="Lombard V."/>
            <person name="Magnuson J.K."/>
            <person name="Kuees U."/>
            <person name="Hori C."/>
            <person name="Igarashi K."/>
            <person name="Samejima M."/>
            <person name="Held B.W."/>
            <person name="Barry K.W."/>
            <person name="LaButti K.M."/>
            <person name="Lapidus A."/>
            <person name="Lindquist E.A."/>
            <person name="Lucas S.M."/>
            <person name="Riley R."/>
            <person name="Salamov A.A."/>
            <person name="Hoffmeister D."/>
            <person name="Schwenk D."/>
            <person name="Hadar Y."/>
            <person name="Yarden O."/>
            <person name="de Vries R.P."/>
            <person name="Wiebenga A."/>
            <person name="Stenlid J."/>
            <person name="Eastwood D."/>
            <person name="Grigoriev I.V."/>
            <person name="Berka R.M."/>
            <person name="Blanchette R.A."/>
            <person name="Kersten P."/>
            <person name="Martinez A.T."/>
            <person name="Vicuna R."/>
            <person name="Cullen D."/>
        </authorList>
    </citation>
    <scope>NUCLEOTIDE SEQUENCE [LARGE SCALE GENOMIC DNA]</scope>
    <source>
        <strain evidence="2 3">B</strain>
    </source>
</reference>
<feature type="compositionally biased region" description="Basic and acidic residues" evidence="1">
    <location>
        <begin position="44"/>
        <end position="60"/>
    </location>
</feature>
<protein>
    <submittedName>
        <fullName evidence="2">Uncharacterized protein</fullName>
    </submittedName>
</protein>
<dbReference type="OrthoDB" id="3267789at2759"/>
<feature type="compositionally biased region" description="Low complexity" evidence="1">
    <location>
        <begin position="1"/>
        <end position="11"/>
    </location>
</feature>
<dbReference type="HOGENOM" id="CLU_034123_0_0_1"/>
<dbReference type="STRING" id="914234.M2R8A1"/>
<feature type="compositionally biased region" description="Low complexity" evidence="1">
    <location>
        <begin position="153"/>
        <end position="163"/>
    </location>
</feature>
<sequence length="512" mass="53817">MTPTTPSSNRPSTRRRRSQNNGKAVPPVAPSKPAPTLAPSFLTHRAEKPTNREPPPHIHVSDVAPAHDVAHDVDALVEHVRSIAMDRPHTPGSYIDWAGDDDDSLPDLDDWGVTSTLTDRTSESSKATTSTKDTMISPILEDTLKPLPSLELSTAATSPASSTKGADESLASVPEASEKTPKVAQAEEPVKPSSDTPAEKEKEKAPRNRRASRTKNGRRDSKSETIDKVVNGTKSQSEAPVAEPVKLRSAEGPSDASPTKPTTHVPTHSSLPPKPVVAAAPRRNSRAGKVDAQSKPSVKESPVESKVPIVVSPPSATKVAVPEERQVTSPPTAPSEGVDRPFSPARSPEADKRSVKSPQSEPGLEASIWAPSSTKSPTPDARQAMSPLGLEASIHAPSSTRSSTPGHTSSHSVPDTRGFLSPNTRSRTQGRRPLHVNGAGDHLDAHSSHAHHSRTHSMPPTGPGTATAHARAVHATRPVITGDAISRLARTLGGAGLGIAKREVAAVSAAKN</sequence>